<sequence length="577" mass="61818">MPYNDKTEPLLGVPQPQSVTTLTWSGFNDENEGDYDVDHLGETEPGPPVLRGRGESSGSEVEAGNGGTASSSGVAPRLIVSYGLGHVLNDLSASIWFFYAVIYCQQVLGLPPDTTGAVVLIGQVVDGLTTPLVGYASDHTRTPIGPRKPWHIFGVCCVALTFPLVFGGCSIGAEPGNALRAFCPLKPWQGGKAQMGLLVFFISLFQIGWASSQVSHLALMPDLSKSRRERTTLSSVRYGVTVACNIFVLLALSVLLAREREASGGGSGGGGCEGGVELTSADQPLFQSLSWTVAAVGVLAACGFYAGVPSHPRGRGGSRNEPRLSSSGSPLPDASIFEDALFWKHGLLYMLARLMINLNMVYMPLYVQSTMRMRRNAIAVIPLLMYVLSLLGSGIQNVMNEKFGRVQAFSIGGALQVVGSLALFFLPRRVSWMMYVIAPLIGLAGTSMLVTVISMTSDFIGRRNLSAKVFGLYSFSDKLCSGIAVYAIQSSLRCGDCCTNPSCCSVFYRYVLGLVPLGAAVVSFAILLLWRWSKLRRRAAVMKRDQSTLLLDPTDSIADVKTWSYGGLGEKEGEGGR</sequence>
<dbReference type="Gene3D" id="1.20.1250.20">
    <property type="entry name" value="MFS general substrate transporter like domains"/>
    <property type="match status" value="1"/>
</dbReference>
<keyword evidence="3" id="KW-0472">Membrane</keyword>
<dbReference type="GO" id="GO:0015293">
    <property type="term" value="F:symporter activity"/>
    <property type="evidence" value="ECO:0007669"/>
    <property type="project" value="InterPro"/>
</dbReference>
<feature type="transmembrane region" description="Helical" evidence="3">
    <location>
        <begin position="407"/>
        <end position="426"/>
    </location>
</feature>
<feature type="transmembrane region" description="Helical" evidence="3">
    <location>
        <begin position="508"/>
        <end position="530"/>
    </location>
</feature>
<feature type="transmembrane region" description="Helical" evidence="3">
    <location>
        <begin position="235"/>
        <end position="257"/>
    </location>
</feature>
<feature type="region of interest" description="Disordered" evidence="2">
    <location>
        <begin position="21"/>
        <end position="71"/>
    </location>
</feature>
<keyword evidence="3" id="KW-1133">Transmembrane helix</keyword>
<name>A0AAX4NY60_9CHLO</name>
<evidence type="ECO:0000313" key="5">
    <source>
        <dbReference type="Proteomes" id="UP001472866"/>
    </source>
</evidence>
<dbReference type="GO" id="GO:0008643">
    <property type="term" value="P:carbohydrate transport"/>
    <property type="evidence" value="ECO:0007669"/>
    <property type="project" value="InterPro"/>
</dbReference>
<feature type="transmembrane region" description="Helical" evidence="3">
    <location>
        <begin position="193"/>
        <end position="214"/>
    </location>
</feature>
<evidence type="ECO:0000313" key="4">
    <source>
        <dbReference type="EMBL" id="WZN58520.1"/>
    </source>
</evidence>
<organism evidence="4 5">
    <name type="scientific">Chloropicon roscoffensis</name>
    <dbReference type="NCBI Taxonomy" id="1461544"/>
    <lineage>
        <taxon>Eukaryota</taxon>
        <taxon>Viridiplantae</taxon>
        <taxon>Chlorophyta</taxon>
        <taxon>Chloropicophyceae</taxon>
        <taxon>Chloropicales</taxon>
        <taxon>Chloropicaceae</taxon>
        <taxon>Chloropicon</taxon>
    </lineage>
</organism>
<dbReference type="InterPro" id="IPR036259">
    <property type="entry name" value="MFS_trans_sf"/>
</dbReference>
<dbReference type="PANTHER" id="PTHR11328">
    <property type="entry name" value="MAJOR FACILITATOR SUPERFAMILY DOMAIN-CONTAINING PROTEIN"/>
    <property type="match status" value="1"/>
</dbReference>
<accession>A0AAX4NY60</accession>
<protein>
    <submittedName>
        <fullName evidence="4">MFS general substrate transporter</fullName>
    </submittedName>
</protein>
<dbReference type="AlphaFoldDB" id="A0AAX4NY60"/>
<dbReference type="GO" id="GO:0005886">
    <property type="term" value="C:plasma membrane"/>
    <property type="evidence" value="ECO:0007669"/>
    <property type="project" value="TreeGrafter"/>
</dbReference>
<feature type="transmembrane region" description="Helical" evidence="3">
    <location>
        <begin position="288"/>
        <end position="308"/>
    </location>
</feature>
<proteinExistence type="inferred from homology"/>
<dbReference type="InterPro" id="IPR039672">
    <property type="entry name" value="MFS_2"/>
</dbReference>
<dbReference type="PANTHER" id="PTHR11328:SF28">
    <property type="entry name" value="MAJOR FACILITATOR SUPERFAMILY DOMAIN-CONTAINING PROTEIN 12"/>
    <property type="match status" value="1"/>
</dbReference>
<feature type="transmembrane region" description="Helical" evidence="3">
    <location>
        <begin position="432"/>
        <end position="453"/>
    </location>
</feature>
<dbReference type="SUPFAM" id="SSF103473">
    <property type="entry name" value="MFS general substrate transporter"/>
    <property type="match status" value="1"/>
</dbReference>
<comment type="similarity">
    <text evidence="1">Belongs to the major facilitator superfamily.</text>
</comment>
<feature type="transmembrane region" description="Helical" evidence="3">
    <location>
        <begin position="150"/>
        <end position="173"/>
    </location>
</feature>
<evidence type="ECO:0000256" key="3">
    <source>
        <dbReference type="SAM" id="Phobius"/>
    </source>
</evidence>
<feature type="transmembrane region" description="Helical" evidence="3">
    <location>
        <begin position="377"/>
        <end position="395"/>
    </location>
</feature>
<dbReference type="Proteomes" id="UP001472866">
    <property type="component" value="Chromosome 01"/>
</dbReference>
<dbReference type="Pfam" id="PF13347">
    <property type="entry name" value="MFS_2"/>
    <property type="match status" value="1"/>
</dbReference>
<reference evidence="4 5" key="1">
    <citation type="submission" date="2024-03" db="EMBL/GenBank/DDBJ databases">
        <title>Complete genome sequence of the green alga Chloropicon roscoffensis RCC1871.</title>
        <authorList>
            <person name="Lemieux C."/>
            <person name="Pombert J.-F."/>
            <person name="Otis C."/>
            <person name="Turmel M."/>
        </authorList>
    </citation>
    <scope>NUCLEOTIDE SEQUENCE [LARGE SCALE GENOMIC DNA]</scope>
    <source>
        <strain evidence="4 5">RCC1871</strain>
    </source>
</reference>
<keyword evidence="3" id="KW-0812">Transmembrane</keyword>
<gene>
    <name evidence="4" type="ORF">HKI87_01g00420</name>
</gene>
<evidence type="ECO:0000256" key="1">
    <source>
        <dbReference type="ARBA" id="ARBA00008335"/>
    </source>
</evidence>
<dbReference type="EMBL" id="CP151501">
    <property type="protein sequence ID" value="WZN58520.1"/>
    <property type="molecule type" value="Genomic_DNA"/>
</dbReference>
<evidence type="ECO:0000256" key="2">
    <source>
        <dbReference type="SAM" id="MobiDB-lite"/>
    </source>
</evidence>
<keyword evidence="5" id="KW-1185">Reference proteome</keyword>